<dbReference type="CDD" id="cd07809">
    <property type="entry name" value="ASKHA_NBD_FGGY_BaXK-like"/>
    <property type="match status" value="1"/>
</dbReference>
<gene>
    <name evidence="6" type="ORF">FPL22_04435</name>
</gene>
<accession>A0A556QPH9</accession>
<keyword evidence="7" id="KW-1185">Reference proteome</keyword>
<dbReference type="InterPro" id="IPR043129">
    <property type="entry name" value="ATPase_NBD"/>
</dbReference>
<dbReference type="OrthoDB" id="9805576at2"/>
<name>A0A556QPH9_9BACT</name>
<dbReference type="PANTHER" id="PTHR43095">
    <property type="entry name" value="SUGAR KINASE"/>
    <property type="match status" value="1"/>
</dbReference>
<evidence type="ECO:0000313" key="7">
    <source>
        <dbReference type="Proteomes" id="UP000315648"/>
    </source>
</evidence>
<feature type="domain" description="Carbohydrate kinase FGGY N-terminal" evidence="4">
    <location>
        <begin position="3"/>
        <end position="246"/>
    </location>
</feature>
<dbReference type="GO" id="GO:0005975">
    <property type="term" value="P:carbohydrate metabolic process"/>
    <property type="evidence" value="ECO:0007669"/>
    <property type="project" value="InterPro"/>
</dbReference>
<dbReference type="PANTHER" id="PTHR43095:SF5">
    <property type="entry name" value="XYLULOSE KINASE"/>
    <property type="match status" value="1"/>
</dbReference>
<organism evidence="6 7">
    <name type="scientific">Rariglobus hedericola</name>
    <dbReference type="NCBI Taxonomy" id="2597822"/>
    <lineage>
        <taxon>Bacteria</taxon>
        <taxon>Pseudomonadati</taxon>
        <taxon>Verrucomicrobiota</taxon>
        <taxon>Opitutia</taxon>
        <taxon>Opitutales</taxon>
        <taxon>Opitutaceae</taxon>
        <taxon>Rariglobus</taxon>
    </lineage>
</organism>
<dbReference type="GO" id="GO:0016301">
    <property type="term" value="F:kinase activity"/>
    <property type="evidence" value="ECO:0007669"/>
    <property type="project" value="UniProtKB-KW"/>
</dbReference>
<evidence type="ECO:0000259" key="5">
    <source>
        <dbReference type="Pfam" id="PF02782"/>
    </source>
</evidence>
<dbReference type="InterPro" id="IPR000577">
    <property type="entry name" value="Carb_kinase_FGGY"/>
</dbReference>
<comment type="caution">
    <text evidence="6">The sequence shown here is derived from an EMBL/GenBank/DDBJ whole genome shotgun (WGS) entry which is preliminary data.</text>
</comment>
<comment type="similarity">
    <text evidence="1">Belongs to the FGGY kinase family.</text>
</comment>
<dbReference type="SUPFAM" id="SSF53067">
    <property type="entry name" value="Actin-like ATPase domain"/>
    <property type="match status" value="2"/>
</dbReference>
<dbReference type="Pfam" id="PF00370">
    <property type="entry name" value="FGGY_N"/>
    <property type="match status" value="1"/>
</dbReference>
<evidence type="ECO:0000313" key="6">
    <source>
        <dbReference type="EMBL" id="TSJ78553.1"/>
    </source>
</evidence>
<dbReference type="Gene3D" id="3.30.420.40">
    <property type="match status" value="2"/>
</dbReference>
<dbReference type="InterPro" id="IPR018484">
    <property type="entry name" value="FGGY_N"/>
</dbReference>
<dbReference type="EMBL" id="VMBG01000001">
    <property type="protein sequence ID" value="TSJ78553.1"/>
    <property type="molecule type" value="Genomic_DNA"/>
</dbReference>
<dbReference type="AlphaFoldDB" id="A0A556QPH9"/>
<proteinExistence type="inferred from homology"/>
<evidence type="ECO:0000259" key="4">
    <source>
        <dbReference type="Pfam" id="PF00370"/>
    </source>
</evidence>
<dbReference type="InterPro" id="IPR050406">
    <property type="entry name" value="FGGY_Carb_Kinase"/>
</dbReference>
<keyword evidence="2" id="KW-0808">Transferase</keyword>
<reference evidence="6 7" key="1">
    <citation type="submission" date="2019-07" db="EMBL/GenBank/DDBJ databases">
        <title>Description of 53C-WASEF.</title>
        <authorList>
            <person name="Pitt A."/>
            <person name="Hahn M.W."/>
        </authorList>
    </citation>
    <scope>NUCLEOTIDE SEQUENCE [LARGE SCALE GENOMIC DNA]</scope>
    <source>
        <strain evidence="6 7">53C-WASEF</strain>
    </source>
</reference>
<feature type="domain" description="Carbohydrate kinase FGGY C-terminal" evidence="5">
    <location>
        <begin position="259"/>
        <end position="444"/>
    </location>
</feature>
<keyword evidence="3 6" id="KW-0418">Kinase</keyword>
<evidence type="ECO:0000256" key="2">
    <source>
        <dbReference type="ARBA" id="ARBA00022679"/>
    </source>
</evidence>
<dbReference type="Pfam" id="PF02782">
    <property type="entry name" value="FGGY_C"/>
    <property type="match status" value="1"/>
</dbReference>
<evidence type="ECO:0000256" key="3">
    <source>
        <dbReference type="ARBA" id="ARBA00022777"/>
    </source>
</evidence>
<sequence>MFLLGLDLGSSAVKASLLDAATGRVVSSAQSPQGEELPISAPQPGWAEQDPAMWWKHTALAIRAALAGRDTSRIVAMGISYQMHGLVMLDTHQQPVRPAIIWCDSRAVEIGAQAFAELGVEVCLGRLLNSPGNFTASKLRWVQQNETANFARIRRIMLPGDYLALRLTGEAQTTVSGLSEGTLWDFSTNAPADFLLDHWRLDRSLLSALTPTFGKQAGVLASVAAELGLPAGIPVAYRAGDQPNNAFSLNVLNPGEIVATGGTSGVVYGVTDKLAYDSQSRVNGFAHVNHTAADPRVGVLLCINGTGILYAWLRRTLGANLSYPQLNALAAAVPAGSEGLSVLPFGNGSERMLGNRRIGSQWSGLDFLRHTPGHLARAVQEGIAFSFSHGIAGMKATGLTPKKIRAGNANLFLSPVFRDTLAATLDVSIELVRTDGSAGAARGAGIGAGIYSKPADAFTGLEVIETIHPNPALVAPCQDAAARWEAALAKALS</sequence>
<dbReference type="PIRSF" id="PIRSF000538">
    <property type="entry name" value="GlpK"/>
    <property type="match status" value="1"/>
</dbReference>
<evidence type="ECO:0000256" key="1">
    <source>
        <dbReference type="ARBA" id="ARBA00009156"/>
    </source>
</evidence>
<dbReference type="RefSeq" id="WP_144228894.1">
    <property type="nucleotide sequence ID" value="NZ_CBCRVV010000022.1"/>
</dbReference>
<dbReference type="InterPro" id="IPR018485">
    <property type="entry name" value="FGGY_C"/>
</dbReference>
<dbReference type="Proteomes" id="UP000315648">
    <property type="component" value="Unassembled WGS sequence"/>
</dbReference>
<protein>
    <submittedName>
        <fullName evidence="6">Carbohydrate kinase</fullName>
    </submittedName>
</protein>